<comment type="caution">
    <text evidence="2">The sequence shown here is derived from an EMBL/GenBank/DDBJ whole genome shotgun (WGS) entry which is preliminary data.</text>
</comment>
<evidence type="ECO:0000313" key="3">
    <source>
        <dbReference type="Proteomes" id="UP000247973"/>
    </source>
</evidence>
<dbReference type="AlphaFoldDB" id="A0A2V3PLA3"/>
<name>A0A2V3PLA3_9BACT</name>
<protein>
    <submittedName>
        <fullName evidence="2">SPP1 Gp6-like portal protein</fullName>
    </submittedName>
</protein>
<gene>
    <name evidence="2" type="ORF">CLV62_12055</name>
</gene>
<dbReference type="EMBL" id="QICL01000020">
    <property type="protein sequence ID" value="PXV62367.1"/>
    <property type="molecule type" value="Genomic_DNA"/>
</dbReference>
<reference evidence="2 3" key="1">
    <citation type="submission" date="2018-03" db="EMBL/GenBank/DDBJ databases">
        <title>Genomic Encyclopedia of Archaeal and Bacterial Type Strains, Phase II (KMG-II): from individual species to whole genera.</title>
        <authorList>
            <person name="Goeker M."/>
        </authorList>
    </citation>
    <scope>NUCLEOTIDE SEQUENCE [LARGE SCALE GENOMIC DNA]</scope>
    <source>
        <strain evidence="2 3">DSM 100214</strain>
    </source>
</reference>
<evidence type="ECO:0000313" key="2">
    <source>
        <dbReference type="EMBL" id="PXV62367.1"/>
    </source>
</evidence>
<dbReference type="Pfam" id="PF05133">
    <property type="entry name" value="SPP1_portal"/>
    <property type="match status" value="1"/>
</dbReference>
<evidence type="ECO:0000256" key="1">
    <source>
        <dbReference type="SAM" id="MobiDB-lite"/>
    </source>
</evidence>
<dbReference type="Proteomes" id="UP000247973">
    <property type="component" value="Unassembled WGS sequence"/>
</dbReference>
<organism evidence="2 3">
    <name type="scientific">Dysgonomonas alginatilytica</name>
    <dbReference type="NCBI Taxonomy" id="1605892"/>
    <lineage>
        <taxon>Bacteria</taxon>
        <taxon>Pseudomonadati</taxon>
        <taxon>Bacteroidota</taxon>
        <taxon>Bacteroidia</taxon>
        <taxon>Bacteroidales</taxon>
        <taxon>Dysgonomonadaceae</taxon>
        <taxon>Dysgonomonas</taxon>
    </lineage>
</organism>
<dbReference type="InterPro" id="IPR021145">
    <property type="entry name" value="Portal_protein_SPP1_Gp6-like"/>
</dbReference>
<dbReference type="OrthoDB" id="1031465at2"/>
<feature type="region of interest" description="Disordered" evidence="1">
    <location>
        <begin position="495"/>
        <end position="515"/>
    </location>
</feature>
<dbReference type="RefSeq" id="WP_110311501.1">
    <property type="nucleotide sequence ID" value="NZ_QICL01000020.1"/>
</dbReference>
<proteinExistence type="predicted"/>
<keyword evidence="3" id="KW-1185">Reference proteome</keyword>
<feature type="compositionally biased region" description="Polar residues" evidence="1">
    <location>
        <begin position="495"/>
        <end position="508"/>
    </location>
</feature>
<accession>A0A2V3PLA3</accession>
<sequence length="515" mass="59212">MPITVDQIYNQRERFYRNQPNRGFRTNKFLRREIYQAEYLSELDPEGHRINDNTYYENILKEVPILDDKNEPTGKKKIVETPIERVSVPLQKVILQKHLTHLCGEKVKFIHHNLNPSDHEHETFIKFKNGWEKRNMETAKYEFCQSIKATGDAAFCAVRDNKTFSYRVFSVLKGDGLHPIRDSRGNLRLFGRSFTAYDFERQEEVPYLEIWDDKYCTLLTYSTEGVEKQSISWDAKTFKHVLSNTADTDGWYVVDKPKIHGFTSIPIEYLKCEEGACWSGVQDLIDKLELALSQLFENNKSYAFRIMLVKGDVEITGDLRGQARALLFDNSDGDAKFMEKADASSSFELQLRETLKYILMGSFTVLPPENTNGDLPSVSIKLLYSPALEQGLNDKNFYNKSIDKIVSLFKEGFAIEEGNSVSDFEKLDVRGDLDIYIHQNDSEVTNNLVMGVTSGFTSIETAQENSIYAAADELNRLKKQKDQELKDEREKISFESANDGMNNNNTQRKIVAKAT</sequence>